<dbReference type="PANTHER" id="PTHR42823">
    <property type="entry name" value="ATP SYNTHASE SUBUNIT A, CHLOROPLASTIC"/>
    <property type="match status" value="1"/>
</dbReference>
<dbReference type="InterPro" id="IPR035908">
    <property type="entry name" value="F0_ATP_A_sf"/>
</dbReference>
<dbReference type="GO" id="GO:0005886">
    <property type="term" value="C:plasma membrane"/>
    <property type="evidence" value="ECO:0007669"/>
    <property type="project" value="UniProtKB-SubCell"/>
</dbReference>
<dbReference type="InterPro" id="IPR045082">
    <property type="entry name" value="ATP_syn_F0_a_bact/chloroplast"/>
</dbReference>
<dbReference type="GO" id="GO:0045259">
    <property type="term" value="C:proton-transporting ATP synthase complex"/>
    <property type="evidence" value="ECO:0007669"/>
    <property type="project" value="UniProtKB-KW"/>
</dbReference>
<sequence length="246" mass="26803">MFTFEKDEGLYINIGDGYQIVPHVVSIILITIIITTLAIIINAKIKNTDPLQKPKGLVFVAELFVTGINGFIKELGGNKLIKLAPYIGFLAVYLFLSNIFGLFGFAPPTANLSVTGTLGIITFILIQYHAIKYKGIGGRTKELFEPYPIMFPINVLGEIALPISLSFRLFGNILAGTIVMTIIYAGLSMGFGSLLQFTGPYSEFIGGMIGTPLTAIFHVYFDLFAGLIQTVIFVLLTSVFISLATE</sequence>
<comment type="caution">
    <text evidence="12">The sequence shown here is derived from an EMBL/GenBank/DDBJ whole genome shotgun (WGS) entry which is preliminary data.</text>
</comment>
<dbReference type="PROSITE" id="PS00449">
    <property type="entry name" value="ATPASE_A"/>
    <property type="match status" value="1"/>
</dbReference>
<dbReference type="GO" id="GO:0042777">
    <property type="term" value="P:proton motive force-driven plasma membrane ATP synthesis"/>
    <property type="evidence" value="ECO:0007669"/>
    <property type="project" value="TreeGrafter"/>
</dbReference>
<feature type="transmembrane region" description="Helical" evidence="11">
    <location>
        <begin position="20"/>
        <end position="43"/>
    </location>
</feature>
<dbReference type="HAMAP" id="MF_01393">
    <property type="entry name" value="ATP_synth_a_bact"/>
    <property type="match status" value="1"/>
</dbReference>
<dbReference type="STRING" id="1033810.HLPCO_002586"/>
<dbReference type="Pfam" id="PF00119">
    <property type="entry name" value="ATP-synt_A"/>
    <property type="match status" value="1"/>
</dbReference>
<keyword evidence="13" id="KW-1185">Reference proteome</keyword>
<dbReference type="InterPro" id="IPR023011">
    <property type="entry name" value="ATP_synth_F0_asu_AS"/>
</dbReference>
<keyword evidence="7 11" id="KW-1133">Transmembrane helix</keyword>
<evidence type="ECO:0000256" key="1">
    <source>
        <dbReference type="ARBA" id="ARBA00004141"/>
    </source>
</evidence>
<evidence type="ECO:0000256" key="11">
    <source>
        <dbReference type="HAMAP-Rule" id="MF_01393"/>
    </source>
</evidence>
<feature type="transmembrane region" description="Helical" evidence="11">
    <location>
        <begin position="169"/>
        <end position="192"/>
    </location>
</feature>
<keyword evidence="3 11" id="KW-0813">Transport</keyword>
<protein>
    <recommendedName>
        <fullName evidence="11">ATP synthase subunit a</fullName>
    </recommendedName>
    <alternativeName>
        <fullName evidence="11">ATP synthase F0 sector subunit a</fullName>
    </alternativeName>
    <alternativeName>
        <fullName evidence="11">F-ATPase subunit 6</fullName>
    </alternativeName>
</protein>
<feature type="transmembrane region" description="Helical" evidence="11">
    <location>
        <begin position="204"/>
        <end position="221"/>
    </location>
</feature>
<evidence type="ECO:0000256" key="6">
    <source>
        <dbReference type="ARBA" id="ARBA00022781"/>
    </source>
</evidence>
<evidence type="ECO:0000256" key="3">
    <source>
        <dbReference type="ARBA" id="ARBA00022448"/>
    </source>
</evidence>
<dbReference type="InParanoid" id="U2FJM9"/>
<comment type="similarity">
    <text evidence="2 11">Belongs to the ATPase A chain family.</text>
</comment>
<evidence type="ECO:0000256" key="2">
    <source>
        <dbReference type="ARBA" id="ARBA00006810"/>
    </source>
</evidence>
<keyword evidence="11" id="KW-1003">Cell membrane</keyword>
<reference evidence="12 13" key="1">
    <citation type="journal article" date="2011" name="J. Bacteriol.">
        <title>Genome sequence of Haloplasma contractile, an unusual contractile bacterium from a deep-sea anoxic brine lake.</title>
        <authorList>
            <person name="Antunes A."/>
            <person name="Alam I."/>
            <person name="El Dorry H."/>
            <person name="Siam R."/>
            <person name="Robertson A."/>
            <person name="Bajic V.B."/>
            <person name="Stingl U."/>
        </authorList>
    </citation>
    <scope>NUCLEOTIDE SEQUENCE [LARGE SCALE GENOMIC DNA]</scope>
    <source>
        <strain evidence="12 13">SSD-17B</strain>
    </source>
</reference>
<dbReference type="GO" id="GO:0016787">
    <property type="term" value="F:hydrolase activity"/>
    <property type="evidence" value="ECO:0007669"/>
    <property type="project" value="UniProtKB-KW"/>
</dbReference>
<keyword evidence="9 11" id="KW-0472">Membrane</keyword>
<evidence type="ECO:0000256" key="7">
    <source>
        <dbReference type="ARBA" id="ARBA00022989"/>
    </source>
</evidence>
<keyword evidence="12" id="KW-0378">Hydrolase</keyword>
<dbReference type="RefSeq" id="WP_008826649.1">
    <property type="nucleotide sequence ID" value="NZ_AFNU02000011.1"/>
</dbReference>
<dbReference type="InterPro" id="IPR000568">
    <property type="entry name" value="ATP_synth_F0_asu"/>
</dbReference>
<comment type="subcellular location">
    <subcellularLocation>
        <location evidence="11">Cell membrane</location>
        <topology evidence="11">Multi-pass membrane protein</topology>
    </subcellularLocation>
    <subcellularLocation>
        <location evidence="1">Membrane</location>
        <topology evidence="1">Multi-pass membrane protein</topology>
    </subcellularLocation>
</comment>
<feature type="transmembrane region" description="Helical" evidence="11">
    <location>
        <begin position="112"/>
        <end position="131"/>
    </location>
</feature>
<evidence type="ECO:0000313" key="13">
    <source>
        <dbReference type="Proteomes" id="UP000005707"/>
    </source>
</evidence>
<evidence type="ECO:0000256" key="9">
    <source>
        <dbReference type="ARBA" id="ARBA00023136"/>
    </source>
</evidence>
<dbReference type="GO" id="GO:0046933">
    <property type="term" value="F:proton-transporting ATP synthase activity, rotational mechanism"/>
    <property type="evidence" value="ECO:0007669"/>
    <property type="project" value="UniProtKB-UniRule"/>
</dbReference>
<dbReference type="PANTHER" id="PTHR42823:SF3">
    <property type="entry name" value="ATP SYNTHASE SUBUNIT A, CHLOROPLASTIC"/>
    <property type="match status" value="1"/>
</dbReference>
<keyword evidence="4 11" id="KW-0138">CF(0)</keyword>
<keyword evidence="6 11" id="KW-0375">Hydrogen ion transport</keyword>
<keyword evidence="8 11" id="KW-0406">Ion transport</keyword>
<dbReference type="SUPFAM" id="SSF81336">
    <property type="entry name" value="F1F0 ATP synthase subunit A"/>
    <property type="match status" value="1"/>
</dbReference>
<name>U2FJM9_9MOLU</name>
<keyword evidence="10 11" id="KW-0066">ATP synthesis</keyword>
<accession>U2FJM9</accession>
<gene>
    <name evidence="11 12" type="primary">atpB</name>
    <name evidence="12" type="ORF">HLPCO_002586</name>
</gene>
<evidence type="ECO:0000256" key="8">
    <source>
        <dbReference type="ARBA" id="ARBA00023065"/>
    </source>
</evidence>
<dbReference type="Gene3D" id="1.20.120.220">
    <property type="entry name" value="ATP synthase, F0 complex, subunit A"/>
    <property type="match status" value="1"/>
</dbReference>
<evidence type="ECO:0000256" key="10">
    <source>
        <dbReference type="ARBA" id="ARBA00023310"/>
    </source>
</evidence>
<feature type="transmembrane region" description="Helical" evidence="11">
    <location>
        <begin position="227"/>
        <end position="245"/>
    </location>
</feature>
<organism evidence="12 13">
    <name type="scientific">Haloplasma contractile SSD-17B</name>
    <dbReference type="NCBI Taxonomy" id="1033810"/>
    <lineage>
        <taxon>Bacteria</taxon>
        <taxon>Bacillati</taxon>
        <taxon>Mycoplasmatota</taxon>
        <taxon>Mollicutes</taxon>
        <taxon>Haloplasmatales</taxon>
        <taxon>Haloplasmataceae</taxon>
        <taxon>Haloplasma</taxon>
    </lineage>
</organism>
<evidence type="ECO:0000313" key="12">
    <source>
        <dbReference type="EMBL" id="ERJ11464.1"/>
    </source>
</evidence>
<evidence type="ECO:0000256" key="5">
    <source>
        <dbReference type="ARBA" id="ARBA00022692"/>
    </source>
</evidence>
<dbReference type="EMBL" id="AFNU02000011">
    <property type="protein sequence ID" value="ERJ11464.1"/>
    <property type="molecule type" value="Genomic_DNA"/>
</dbReference>
<keyword evidence="5 11" id="KW-0812">Transmembrane</keyword>
<feature type="transmembrane region" description="Helical" evidence="11">
    <location>
        <begin position="83"/>
        <end position="106"/>
    </location>
</feature>
<comment type="function">
    <text evidence="11">Key component of the proton channel; it plays a direct role in the translocation of protons across the membrane.</text>
</comment>
<dbReference type="CDD" id="cd00310">
    <property type="entry name" value="ATP-synt_Fo_a_6"/>
    <property type="match status" value="1"/>
</dbReference>
<dbReference type="OrthoDB" id="9789241at2"/>
<dbReference type="Proteomes" id="UP000005707">
    <property type="component" value="Unassembled WGS sequence"/>
</dbReference>
<proteinExistence type="inferred from homology"/>
<evidence type="ECO:0000256" key="4">
    <source>
        <dbReference type="ARBA" id="ARBA00022547"/>
    </source>
</evidence>
<dbReference type="eggNOG" id="COG0356">
    <property type="taxonomic scope" value="Bacteria"/>
</dbReference>
<reference evidence="12 13" key="2">
    <citation type="journal article" date="2013" name="PLoS ONE">
        <title>INDIGO - INtegrated Data Warehouse of MIcrobial GenOmes with Examples from the Red Sea Extremophiles.</title>
        <authorList>
            <person name="Alam I."/>
            <person name="Antunes A."/>
            <person name="Kamau A.A."/>
            <person name="Ba Alawi W."/>
            <person name="Kalkatawi M."/>
            <person name="Stingl U."/>
            <person name="Bajic V.B."/>
        </authorList>
    </citation>
    <scope>NUCLEOTIDE SEQUENCE [LARGE SCALE GENOMIC DNA]</scope>
    <source>
        <strain evidence="12 13">SSD-17B</strain>
    </source>
</reference>
<dbReference type="PRINTS" id="PR00123">
    <property type="entry name" value="ATPASEA"/>
</dbReference>
<dbReference type="FunCoup" id="U2FJM9">
    <property type="interactions" value="282"/>
</dbReference>
<dbReference type="AlphaFoldDB" id="U2FJM9"/>